<accession>A0A6N6NLG1</accession>
<dbReference type="AlphaFoldDB" id="A0A6N6NLG1"/>
<organism evidence="3 4">
    <name type="scientific">Ellagibacter isourolithinifaciens</name>
    <dbReference type="NCBI Taxonomy" id="2137581"/>
    <lineage>
        <taxon>Bacteria</taxon>
        <taxon>Bacillati</taxon>
        <taxon>Actinomycetota</taxon>
        <taxon>Coriobacteriia</taxon>
        <taxon>Eggerthellales</taxon>
        <taxon>Eggerthellaceae</taxon>
        <taxon>Ellagibacter</taxon>
    </lineage>
</organism>
<dbReference type="InterPro" id="IPR010540">
    <property type="entry name" value="CmpB_TMEM229"/>
</dbReference>
<evidence type="ECO:0000256" key="1">
    <source>
        <dbReference type="SAM" id="MobiDB-lite"/>
    </source>
</evidence>
<proteinExistence type="predicted"/>
<dbReference type="EMBL" id="WAJR01000011">
    <property type="protein sequence ID" value="KAB1640547.1"/>
    <property type="molecule type" value="Genomic_DNA"/>
</dbReference>
<feature type="transmembrane region" description="Helical" evidence="2">
    <location>
        <begin position="101"/>
        <end position="122"/>
    </location>
</feature>
<comment type="caution">
    <text evidence="3">The sequence shown here is derived from an EMBL/GenBank/DDBJ whole genome shotgun (WGS) entry which is preliminary data.</text>
</comment>
<dbReference type="OrthoDB" id="9789229at2"/>
<evidence type="ECO:0000313" key="4">
    <source>
        <dbReference type="Proteomes" id="UP000468668"/>
    </source>
</evidence>
<sequence length="250" mass="28166">MADANHRSTDGSAHPHVHALPSHRMARRARPLPEKLTFFHLFWIFVICSVVGLVVETIVSYPIDGIWKDRAGLVWGPFSPIYGVGGMLITMALWNLRDKSALAMGICAGFVGAGFEFIAGWFWETFFGIVAWSYADQPFNLGGHTCLGIAIVWGFAGLAWMRIGLPPMLRIIEDIPKSVRKPLTAILCAYMIANIVMTVLSFNYWYERQNGNPIETPLQSYFAENYSDEFMSERFQTMSLYADLVKRGNQ</sequence>
<name>A0A6N6NLG1_9ACTN</name>
<feature type="transmembrane region" description="Helical" evidence="2">
    <location>
        <begin position="37"/>
        <end position="61"/>
    </location>
</feature>
<feature type="region of interest" description="Disordered" evidence="1">
    <location>
        <begin position="1"/>
        <end position="22"/>
    </location>
</feature>
<reference evidence="3 4" key="1">
    <citation type="submission" date="2019-09" db="EMBL/GenBank/DDBJ databases">
        <title>Whole genome shotgun sequencing (WGS) of Ellagibacter isourolithinifaciens DSM 104140(T) and Adlercreutzia muris DSM 29508(T).</title>
        <authorList>
            <person name="Stoll D.A."/>
            <person name="Danylec N."/>
            <person name="Huch M."/>
        </authorList>
    </citation>
    <scope>NUCLEOTIDE SEQUENCE [LARGE SCALE GENOMIC DNA]</scope>
    <source>
        <strain evidence="3 4">DSM 104140</strain>
    </source>
</reference>
<protein>
    <submittedName>
        <fullName evidence="3">Putative ABC transporter permease</fullName>
    </submittedName>
</protein>
<feature type="transmembrane region" description="Helical" evidence="2">
    <location>
        <begin position="182"/>
        <end position="206"/>
    </location>
</feature>
<keyword evidence="2" id="KW-0472">Membrane</keyword>
<dbReference type="Pfam" id="PF06541">
    <property type="entry name" value="ABC_trans_CmpB"/>
    <property type="match status" value="1"/>
</dbReference>
<keyword evidence="4" id="KW-1185">Reference proteome</keyword>
<keyword evidence="2" id="KW-0812">Transmembrane</keyword>
<evidence type="ECO:0000313" key="3">
    <source>
        <dbReference type="EMBL" id="KAB1640547.1"/>
    </source>
</evidence>
<feature type="transmembrane region" description="Helical" evidence="2">
    <location>
        <begin position="73"/>
        <end position="94"/>
    </location>
</feature>
<dbReference type="GeneID" id="98657961"/>
<dbReference type="RefSeq" id="WP_158049554.1">
    <property type="nucleotide sequence ID" value="NZ_DBEYOF010000028.1"/>
</dbReference>
<evidence type="ECO:0000256" key="2">
    <source>
        <dbReference type="SAM" id="Phobius"/>
    </source>
</evidence>
<dbReference type="Proteomes" id="UP000468668">
    <property type="component" value="Unassembled WGS sequence"/>
</dbReference>
<keyword evidence="2" id="KW-1133">Transmembrane helix</keyword>
<gene>
    <name evidence="3" type="ORF">F8C90_06020</name>
</gene>
<feature type="transmembrane region" description="Helical" evidence="2">
    <location>
        <begin position="142"/>
        <end position="161"/>
    </location>
</feature>